<accession>A0A834U0S6</accession>
<evidence type="ECO:0000259" key="1">
    <source>
        <dbReference type="Pfam" id="PF25597"/>
    </source>
</evidence>
<evidence type="ECO:0000313" key="3">
    <source>
        <dbReference type="Proteomes" id="UP000634136"/>
    </source>
</evidence>
<sequence>MKEDVLTMINGDTAYETSIEEQLLPITIEKARWLKNMLMSIKKAAIKEPVSDQGKVFQFAHGLGPRYKILKKKKKETSSNMPKHFSGKEVEAEVEMVVTTEFISTHKEESEDFPQELAALTFHDTKDDQSFIVDSGATSHMINDACNLSYTKPYHGELKLKDVLVVHDLKKNLLSVGKFTSDHHCTFEFTSAGFIIKDQNQKMIARGHKQGQLYTLKEDCQEALRYSPIHKGYRYLDPRTKRVYISHHVVFDETTFPFMPSREVPSPPNLELTIFANYDEWSAPKHCTAQSPSPNKVAGSLEETPTRQSTISTQSIDHMSQNVAEQSSCCDQNCFTGPCVDLIQPQEEITNPLIEQPVGDALTEHESLPSEVVHQTSVESTSNAASLWLTRLCKPPSYLIDYVALATNSPHQCVEPKTVRTT</sequence>
<name>A0A834U0S6_9FABA</name>
<dbReference type="AlphaFoldDB" id="A0A834U0S6"/>
<keyword evidence="3" id="KW-1185">Reference proteome</keyword>
<dbReference type="Pfam" id="PF25597">
    <property type="entry name" value="SH3_retrovirus"/>
    <property type="match status" value="1"/>
</dbReference>
<gene>
    <name evidence="2" type="ORF">G2W53_018578</name>
</gene>
<comment type="caution">
    <text evidence="2">The sequence shown here is derived from an EMBL/GenBank/DDBJ whole genome shotgun (WGS) entry which is preliminary data.</text>
</comment>
<dbReference type="Proteomes" id="UP000634136">
    <property type="component" value="Unassembled WGS sequence"/>
</dbReference>
<proteinExistence type="predicted"/>
<dbReference type="OrthoDB" id="1845088at2759"/>
<dbReference type="EMBL" id="JAAIUW010000006">
    <property type="protein sequence ID" value="KAF7827414.1"/>
    <property type="molecule type" value="Genomic_DNA"/>
</dbReference>
<reference evidence="2" key="1">
    <citation type="submission" date="2020-09" db="EMBL/GenBank/DDBJ databases">
        <title>Genome-Enabled Discovery of Anthraquinone Biosynthesis in Senna tora.</title>
        <authorList>
            <person name="Kang S.-H."/>
            <person name="Pandey R.P."/>
            <person name="Lee C.-M."/>
            <person name="Sim J.-S."/>
            <person name="Jeong J.-T."/>
            <person name="Choi B.-S."/>
            <person name="Jung M."/>
            <person name="Ginzburg D."/>
            <person name="Zhao K."/>
            <person name="Won S.Y."/>
            <person name="Oh T.-J."/>
            <person name="Yu Y."/>
            <person name="Kim N.-H."/>
            <person name="Lee O.R."/>
            <person name="Lee T.-H."/>
            <person name="Bashyal P."/>
            <person name="Kim T.-S."/>
            <person name="Lee W.-H."/>
            <person name="Kawkins C."/>
            <person name="Kim C.-K."/>
            <person name="Kim J.S."/>
            <person name="Ahn B.O."/>
            <person name="Rhee S.Y."/>
            <person name="Sohng J.K."/>
        </authorList>
    </citation>
    <scope>NUCLEOTIDE SEQUENCE</scope>
    <source>
        <tissue evidence="2">Leaf</tissue>
    </source>
</reference>
<dbReference type="InterPro" id="IPR057670">
    <property type="entry name" value="SH3_retrovirus"/>
</dbReference>
<feature type="domain" description="Retroviral polymerase SH3-like" evidence="1">
    <location>
        <begin position="224"/>
        <end position="261"/>
    </location>
</feature>
<protein>
    <submittedName>
        <fullName evidence="2">Putative copia-type protein</fullName>
    </submittedName>
</protein>
<organism evidence="2 3">
    <name type="scientific">Senna tora</name>
    <dbReference type="NCBI Taxonomy" id="362788"/>
    <lineage>
        <taxon>Eukaryota</taxon>
        <taxon>Viridiplantae</taxon>
        <taxon>Streptophyta</taxon>
        <taxon>Embryophyta</taxon>
        <taxon>Tracheophyta</taxon>
        <taxon>Spermatophyta</taxon>
        <taxon>Magnoliopsida</taxon>
        <taxon>eudicotyledons</taxon>
        <taxon>Gunneridae</taxon>
        <taxon>Pentapetalae</taxon>
        <taxon>rosids</taxon>
        <taxon>fabids</taxon>
        <taxon>Fabales</taxon>
        <taxon>Fabaceae</taxon>
        <taxon>Caesalpinioideae</taxon>
        <taxon>Cassia clade</taxon>
        <taxon>Senna</taxon>
    </lineage>
</organism>
<evidence type="ECO:0000313" key="2">
    <source>
        <dbReference type="EMBL" id="KAF7827414.1"/>
    </source>
</evidence>